<dbReference type="Gene3D" id="3.40.50.80">
    <property type="entry name" value="Nucleotide-binding domain of ferredoxin-NADP reductase (FNR) module"/>
    <property type="match status" value="1"/>
</dbReference>
<dbReference type="PANTHER" id="PTHR32361:SF9">
    <property type="entry name" value="FERRIC REDUCTASE TRANSMEMBRANE COMPONENT 3-RELATED"/>
    <property type="match status" value="1"/>
</dbReference>
<dbReference type="GO" id="GO:0006879">
    <property type="term" value="P:intracellular iron ion homeostasis"/>
    <property type="evidence" value="ECO:0007669"/>
    <property type="project" value="TreeGrafter"/>
</dbReference>
<dbReference type="SFLD" id="SFLDG01168">
    <property type="entry name" value="Ferric_reductase_subgroup_(FRE"/>
    <property type="match status" value="1"/>
</dbReference>
<dbReference type="GO" id="GO:0000293">
    <property type="term" value="F:ferric-chelate reductase activity"/>
    <property type="evidence" value="ECO:0007669"/>
    <property type="project" value="UniProtKB-ARBA"/>
</dbReference>
<reference evidence="13" key="1">
    <citation type="journal article" date="2023" name="IMA Fungus">
        <title>Comparative genomic study of the Penicillium genus elucidates a diverse pangenome and 15 lateral gene transfer events.</title>
        <authorList>
            <person name="Petersen C."/>
            <person name="Sorensen T."/>
            <person name="Nielsen M.R."/>
            <person name="Sondergaard T.E."/>
            <person name="Sorensen J.L."/>
            <person name="Fitzpatrick D.A."/>
            <person name="Frisvad J.C."/>
            <person name="Nielsen K.L."/>
        </authorList>
    </citation>
    <scope>NUCLEOTIDE SEQUENCE</scope>
    <source>
        <strain evidence="13">IBT 15450</strain>
    </source>
</reference>
<protein>
    <recommendedName>
        <fullName evidence="15">FAD-binding FR-type domain-containing protein</fullName>
    </recommendedName>
</protein>
<dbReference type="SUPFAM" id="SSF52343">
    <property type="entry name" value="Ferredoxin reductase-like, C-terminal NADP-linked domain"/>
    <property type="match status" value="1"/>
</dbReference>
<dbReference type="Pfam" id="PF01794">
    <property type="entry name" value="Ferric_reduct"/>
    <property type="match status" value="1"/>
</dbReference>
<evidence type="ECO:0000313" key="14">
    <source>
        <dbReference type="Proteomes" id="UP001219568"/>
    </source>
</evidence>
<evidence type="ECO:0000256" key="1">
    <source>
        <dbReference type="ARBA" id="ARBA00004141"/>
    </source>
</evidence>
<reference evidence="13" key="2">
    <citation type="submission" date="2023-01" db="EMBL/GenBank/DDBJ databases">
        <authorList>
            <person name="Petersen C."/>
        </authorList>
    </citation>
    <scope>NUCLEOTIDE SEQUENCE</scope>
    <source>
        <strain evidence="13">IBT 15450</strain>
    </source>
</reference>
<comment type="caution">
    <text evidence="13">The sequence shown here is derived from an EMBL/GenBank/DDBJ whole genome shotgun (WGS) entry which is preliminary data.</text>
</comment>
<dbReference type="InterPro" id="IPR051410">
    <property type="entry name" value="Ferric/Cupric_Reductase"/>
</dbReference>
<feature type="transmembrane region" description="Helical" evidence="9">
    <location>
        <begin position="109"/>
        <end position="126"/>
    </location>
</feature>
<name>A0AAD6NC77_PENCN</name>
<keyword evidence="6" id="KW-0560">Oxidoreductase</keyword>
<evidence type="ECO:0000256" key="8">
    <source>
        <dbReference type="ARBA" id="ARBA00023136"/>
    </source>
</evidence>
<evidence type="ECO:0000256" key="3">
    <source>
        <dbReference type="ARBA" id="ARBA00022692"/>
    </source>
</evidence>
<feature type="domain" description="FAD-binding 8" evidence="11">
    <location>
        <begin position="266"/>
        <end position="352"/>
    </location>
</feature>
<dbReference type="InterPro" id="IPR013121">
    <property type="entry name" value="Fe_red_NAD-bd_6"/>
</dbReference>
<organism evidence="13 14">
    <name type="scientific">Penicillium canescens</name>
    <dbReference type="NCBI Taxonomy" id="5083"/>
    <lineage>
        <taxon>Eukaryota</taxon>
        <taxon>Fungi</taxon>
        <taxon>Dikarya</taxon>
        <taxon>Ascomycota</taxon>
        <taxon>Pezizomycotina</taxon>
        <taxon>Eurotiomycetes</taxon>
        <taxon>Eurotiomycetidae</taxon>
        <taxon>Eurotiales</taxon>
        <taxon>Aspergillaceae</taxon>
        <taxon>Penicillium</taxon>
    </lineage>
</organism>
<feature type="transmembrane region" description="Helical" evidence="9">
    <location>
        <begin position="232"/>
        <end position="249"/>
    </location>
</feature>
<feature type="transmembrane region" description="Helical" evidence="9">
    <location>
        <begin position="186"/>
        <end position="202"/>
    </location>
</feature>
<evidence type="ECO:0000256" key="2">
    <source>
        <dbReference type="ARBA" id="ARBA00022448"/>
    </source>
</evidence>
<evidence type="ECO:0000259" key="12">
    <source>
        <dbReference type="Pfam" id="PF08030"/>
    </source>
</evidence>
<feature type="transmembrane region" description="Helical" evidence="9">
    <location>
        <begin position="79"/>
        <end position="97"/>
    </location>
</feature>
<evidence type="ECO:0008006" key="15">
    <source>
        <dbReference type="Google" id="ProtNLM"/>
    </source>
</evidence>
<dbReference type="Pfam" id="PF08030">
    <property type="entry name" value="NAD_binding_6"/>
    <property type="match status" value="1"/>
</dbReference>
<keyword evidence="14" id="KW-1185">Reference proteome</keyword>
<dbReference type="InterPro" id="IPR013130">
    <property type="entry name" value="Fe3_Rdtase_TM_dom"/>
</dbReference>
<dbReference type="AlphaFoldDB" id="A0AAD6NC77"/>
<dbReference type="Pfam" id="PF08022">
    <property type="entry name" value="FAD_binding_8"/>
    <property type="match status" value="1"/>
</dbReference>
<accession>A0AAD6NC77</accession>
<feature type="transmembrane region" description="Helical" evidence="9">
    <location>
        <begin position="209"/>
        <end position="226"/>
    </location>
</feature>
<evidence type="ECO:0000256" key="7">
    <source>
        <dbReference type="ARBA" id="ARBA00023065"/>
    </source>
</evidence>
<keyword evidence="8 9" id="KW-0472">Membrane</keyword>
<proteinExistence type="predicted"/>
<dbReference type="InterPro" id="IPR013112">
    <property type="entry name" value="FAD-bd_8"/>
</dbReference>
<dbReference type="GO" id="GO:0006826">
    <property type="term" value="P:iron ion transport"/>
    <property type="evidence" value="ECO:0007669"/>
    <property type="project" value="TreeGrafter"/>
</dbReference>
<feature type="transmembrane region" description="Helical" evidence="9">
    <location>
        <begin position="147"/>
        <end position="166"/>
    </location>
</feature>
<evidence type="ECO:0000313" key="13">
    <source>
        <dbReference type="EMBL" id="KAJ6051494.1"/>
    </source>
</evidence>
<keyword evidence="3 9" id="KW-0812">Transmembrane</keyword>
<evidence type="ECO:0000259" key="11">
    <source>
        <dbReference type="Pfam" id="PF08022"/>
    </source>
</evidence>
<evidence type="ECO:0000256" key="9">
    <source>
        <dbReference type="SAM" id="Phobius"/>
    </source>
</evidence>
<evidence type="ECO:0000256" key="5">
    <source>
        <dbReference type="ARBA" id="ARBA00022989"/>
    </source>
</evidence>
<evidence type="ECO:0000256" key="6">
    <source>
        <dbReference type="ARBA" id="ARBA00023002"/>
    </source>
</evidence>
<comment type="subcellular location">
    <subcellularLocation>
        <location evidence="1">Membrane</location>
        <topology evidence="1">Multi-pass membrane protein</topology>
    </subcellularLocation>
</comment>
<dbReference type="GO" id="GO:0015677">
    <property type="term" value="P:copper ion import"/>
    <property type="evidence" value="ECO:0007669"/>
    <property type="project" value="TreeGrafter"/>
</dbReference>
<dbReference type="GO" id="GO:0005886">
    <property type="term" value="C:plasma membrane"/>
    <property type="evidence" value="ECO:0007669"/>
    <property type="project" value="TreeGrafter"/>
</dbReference>
<sequence>MSDSKAAAKILRLSHNEWSNKYFAIAIGAIMVLFAVFHWSSVIYFRYGPKKRHPTLTRKYRETRRFLSSSPLGLRADRSILYTIYWAINLILVLTNVDFTELINVAKRFGWISVANLVLLVFLALKNTPLAPLTARSYEKLRPLHKVAGYTCIFTSCLHGIVYLSAWSETGNLESMKETENFCGPIAGMAMMIIGLSTIAYFMRAFYELFYLLHIVMFILIMITVGMHRPKFSSSTLVIVIFTACLWTLDRFIRSAKLAWNFFGNFATVTALPDNALRVKLNRRMHSSPGSHAFLWVPAIRWVESHPFTLLSSSPTEFVIRVYDGFTNDLYKAVQEAPGRCLRCSVDGPYGQIPNFKVFDQAVLVAGGSGASFTLAIALDLIEASGKSVKTIDFIWIVRGSESLQWFTQELKQLESHPNVNVLIHVTRATDLSGTSLSTTPESHSEKASLKDDVISIEPAPLGSQINDLEKGALEMATGSPLSINEIRPGRPDIGKLIAAAVASSNSINDRIIVGACGPSELMSTIRKAVFSDVYNDGPSLTLYTEEFEW</sequence>
<feature type="transmembrane region" description="Helical" evidence="9">
    <location>
        <begin position="22"/>
        <end position="45"/>
    </location>
</feature>
<evidence type="ECO:0000256" key="4">
    <source>
        <dbReference type="ARBA" id="ARBA00022982"/>
    </source>
</evidence>
<dbReference type="InterPro" id="IPR039261">
    <property type="entry name" value="FNR_nucleotide-bd"/>
</dbReference>
<dbReference type="Proteomes" id="UP001219568">
    <property type="component" value="Unassembled WGS sequence"/>
</dbReference>
<feature type="domain" description="Ferric reductase NAD binding" evidence="12">
    <location>
        <begin position="360"/>
        <end position="530"/>
    </location>
</feature>
<evidence type="ECO:0000259" key="10">
    <source>
        <dbReference type="Pfam" id="PF01794"/>
    </source>
</evidence>
<dbReference type="PANTHER" id="PTHR32361">
    <property type="entry name" value="FERRIC/CUPRIC REDUCTASE TRANSMEMBRANE COMPONENT"/>
    <property type="match status" value="1"/>
</dbReference>
<keyword evidence="5 9" id="KW-1133">Transmembrane helix</keyword>
<keyword evidence="2" id="KW-0813">Transport</keyword>
<feature type="domain" description="Ferric oxidoreductase" evidence="10">
    <location>
        <begin position="109"/>
        <end position="224"/>
    </location>
</feature>
<dbReference type="SFLD" id="SFLDS00052">
    <property type="entry name" value="Ferric_Reductase_Domain"/>
    <property type="match status" value="1"/>
</dbReference>
<keyword evidence="4" id="KW-0249">Electron transport</keyword>
<dbReference type="EMBL" id="JAQJZL010000002">
    <property type="protein sequence ID" value="KAJ6051494.1"/>
    <property type="molecule type" value="Genomic_DNA"/>
</dbReference>
<gene>
    <name evidence="13" type="ORF">N7460_002028</name>
</gene>
<dbReference type="CDD" id="cd06186">
    <property type="entry name" value="NOX_Duox_like_FAD_NADP"/>
    <property type="match status" value="1"/>
</dbReference>
<keyword evidence="7" id="KW-0406">Ion transport</keyword>